<accession>A0A2T0XGA7</accession>
<comment type="caution">
    <text evidence="2">The sequence shown here is derived from an EMBL/GenBank/DDBJ whole genome shotgun (WGS) entry which is preliminary data.</text>
</comment>
<dbReference type="RefSeq" id="WP_146129748.1">
    <property type="nucleotide sequence ID" value="NZ_PVTV01000013.1"/>
</dbReference>
<dbReference type="AlphaFoldDB" id="A0A2T0XGA7"/>
<gene>
    <name evidence="2" type="ORF">BCM14_1661</name>
</gene>
<keyword evidence="1" id="KW-1133">Transmembrane helix</keyword>
<dbReference type="EMBL" id="PVTV01000013">
    <property type="protein sequence ID" value="PRY97947.1"/>
    <property type="molecule type" value="Genomic_DNA"/>
</dbReference>
<dbReference type="Proteomes" id="UP000238308">
    <property type="component" value="Unassembled WGS sequence"/>
</dbReference>
<sequence length="73" mass="8627">MDKRVTTLEVRMDQTAKSIDRLDRSITDLRIDMDKKFIHVEDIIDRKFCWTIGIQITTLLAMMAFMGKMAQIY</sequence>
<proteinExistence type="predicted"/>
<evidence type="ECO:0000256" key="1">
    <source>
        <dbReference type="SAM" id="Phobius"/>
    </source>
</evidence>
<organism evidence="2 3">
    <name type="scientific">Jezberella montanilacus</name>
    <dbReference type="NCBI Taxonomy" id="323426"/>
    <lineage>
        <taxon>Bacteria</taxon>
        <taxon>Pseudomonadati</taxon>
        <taxon>Pseudomonadota</taxon>
        <taxon>Betaproteobacteria</taxon>
        <taxon>Burkholderiales</taxon>
        <taxon>Alcaligenaceae</taxon>
        <taxon>Jezberella</taxon>
    </lineage>
</organism>
<protein>
    <submittedName>
        <fullName evidence="2">Uncharacterized protein</fullName>
    </submittedName>
</protein>
<evidence type="ECO:0000313" key="2">
    <source>
        <dbReference type="EMBL" id="PRY97947.1"/>
    </source>
</evidence>
<reference evidence="2 3" key="1">
    <citation type="submission" date="2018-03" db="EMBL/GenBank/DDBJ databases">
        <title>Genomic Encyclopedia of Type Strains, Phase III (KMG-III): the genomes of soil and plant-associated and newly described type strains.</title>
        <authorList>
            <person name="Whitman W."/>
        </authorList>
    </citation>
    <scope>NUCLEOTIDE SEQUENCE [LARGE SCALE GENOMIC DNA]</scope>
    <source>
        <strain evidence="2 3">MWH-P2sevCIIIb</strain>
    </source>
</reference>
<evidence type="ECO:0000313" key="3">
    <source>
        <dbReference type="Proteomes" id="UP000238308"/>
    </source>
</evidence>
<name>A0A2T0XGA7_9BURK</name>
<keyword evidence="1" id="KW-0812">Transmembrane</keyword>
<feature type="transmembrane region" description="Helical" evidence="1">
    <location>
        <begin position="48"/>
        <end position="67"/>
    </location>
</feature>
<keyword evidence="1" id="KW-0472">Membrane</keyword>
<keyword evidence="3" id="KW-1185">Reference proteome</keyword>